<proteinExistence type="predicted"/>
<gene>
    <name evidence="2" type="ORF">FOY91_07550</name>
</gene>
<reference evidence="2 3" key="1">
    <citation type="submission" date="2019-07" db="EMBL/GenBank/DDBJ databases">
        <title>Sphingomonas solaris sp. nov., isolated from a solar panel from Boston, Massachusetts.</title>
        <authorList>
            <person name="Tanner K."/>
            <person name="Pascual J."/>
            <person name="Mancuso C."/>
            <person name="Pereto J."/>
            <person name="Khalil A."/>
            <person name="Vilanova C."/>
        </authorList>
    </citation>
    <scope>NUCLEOTIDE SEQUENCE [LARGE SCALE GENOMIC DNA]</scope>
    <source>
        <strain evidence="2 3">R4DWN</strain>
    </source>
</reference>
<keyword evidence="1" id="KW-0812">Transmembrane</keyword>
<feature type="transmembrane region" description="Helical" evidence="1">
    <location>
        <begin position="6"/>
        <end position="29"/>
    </location>
</feature>
<sequence length="65" mass="7428">MSLTVTLVLLMLAFVGGALVPLLALIAILREDEPTQDVTPSPVQRPLHRLRERILLRWDSTRRLR</sequence>
<accession>A0A558R7E3</accession>
<keyword evidence="1" id="KW-0472">Membrane</keyword>
<name>A0A558R7E3_9SPHN</name>
<dbReference type="RefSeq" id="WP_145149709.1">
    <property type="nucleotide sequence ID" value="NZ_VNIM01000022.1"/>
</dbReference>
<keyword evidence="1" id="KW-1133">Transmembrane helix</keyword>
<comment type="caution">
    <text evidence="2">The sequence shown here is derived from an EMBL/GenBank/DDBJ whole genome shotgun (WGS) entry which is preliminary data.</text>
</comment>
<evidence type="ECO:0000313" key="3">
    <source>
        <dbReference type="Proteomes" id="UP000318681"/>
    </source>
</evidence>
<protein>
    <submittedName>
        <fullName evidence="2">Uncharacterized protein</fullName>
    </submittedName>
</protein>
<evidence type="ECO:0000256" key="1">
    <source>
        <dbReference type="SAM" id="Phobius"/>
    </source>
</evidence>
<evidence type="ECO:0000313" key="2">
    <source>
        <dbReference type="EMBL" id="TVV75294.1"/>
    </source>
</evidence>
<organism evidence="2 3">
    <name type="scientific">Alterirhizorhabdus solaris</name>
    <dbReference type="NCBI Taxonomy" id="2529389"/>
    <lineage>
        <taxon>Bacteria</taxon>
        <taxon>Pseudomonadati</taxon>
        <taxon>Pseudomonadota</taxon>
        <taxon>Alphaproteobacteria</taxon>
        <taxon>Sphingomonadales</taxon>
        <taxon>Rhizorhabdaceae</taxon>
        <taxon>Alterirhizorhabdus</taxon>
    </lineage>
</organism>
<keyword evidence="3" id="KW-1185">Reference proteome</keyword>
<dbReference type="EMBL" id="VNIM01000022">
    <property type="protein sequence ID" value="TVV75294.1"/>
    <property type="molecule type" value="Genomic_DNA"/>
</dbReference>
<dbReference type="Proteomes" id="UP000318681">
    <property type="component" value="Unassembled WGS sequence"/>
</dbReference>
<dbReference type="AlphaFoldDB" id="A0A558R7E3"/>